<dbReference type="PANTHER" id="PTHR36182:SF2">
    <property type="entry name" value="LYTIC POLYSACCHARIDE MONOOXYGENASE"/>
    <property type="match status" value="1"/>
</dbReference>
<protein>
    <submittedName>
        <fullName evidence="1">Endoglucanase</fullName>
    </submittedName>
</protein>
<dbReference type="STRING" id="1573173.A0A166LJT5"/>
<evidence type="ECO:0000313" key="1">
    <source>
        <dbReference type="EMBL" id="KZL63607.1"/>
    </source>
</evidence>
<sequence length="111" mass="11738">MLASITSGYVILENPKPIKFVADGPTNPISTIGDDIPCKIPAGASYEIDGSPTIIANGETFEATFKGQAVHEGSSCQFALSNDMNPNKDSKWMVIHSIEGGCQVPNQKGNL</sequence>
<reference evidence="1 2" key="1">
    <citation type="submission" date="2015-06" db="EMBL/GenBank/DDBJ databases">
        <title>Survival trade-offs in plant roots during colonization by closely related pathogenic and mutualistic fungi.</title>
        <authorList>
            <person name="Hacquard S."/>
            <person name="Kracher B."/>
            <person name="Hiruma K."/>
            <person name="Weinman A."/>
            <person name="Muench P."/>
            <person name="Garrido Oter R."/>
            <person name="Ver Loren van Themaat E."/>
            <person name="Dallerey J.-F."/>
            <person name="Damm U."/>
            <person name="Henrissat B."/>
            <person name="Lespinet O."/>
            <person name="Thon M."/>
            <person name="Kemen E."/>
            <person name="McHardy A.C."/>
            <person name="Schulze-Lefert P."/>
            <person name="O'Connell R.J."/>
        </authorList>
    </citation>
    <scope>NUCLEOTIDE SEQUENCE [LARGE SCALE GENOMIC DNA]</scope>
    <source>
        <strain evidence="1 2">MAFF 238704</strain>
    </source>
</reference>
<gene>
    <name evidence="1" type="ORF">CI238_02951</name>
</gene>
<keyword evidence="2" id="KW-1185">Reference proteome</keyword>
<dbReference type="EMBL" id="LFIW01002754">
    <property type="protein sequence ID" value="KZL63607.1"/>
    <property type="molecule type" value="Genomic_DNA"/>
</dbReference>
<dbReference type="PANTHER" id="PTHR36182">
    <property type="entry name" value="PROTEIN, PUTATIVE (AFU_ORTHOLOGUE AFUA_6G10930)-RELATED"/>
    <property type="match status" value="1"/>
</dbReference>
<comment type="caution">
    <text evidence="1">The sequence shown here is derived from an EMBL/GenBank/DDBJ whole genome shotgun (WGS) entry which is preliminary data.</text>
</comment>
<organism evidence="1 2">
    <name type="scientific">Colletotrichum incanum</name>
    <name type="common">Soybean anthracnose fungus</name>
    <dbReference type="NCBI Taxonomy" id="1573173"/>
    <lineage>
        <taxon>Eukaryota</taxon>
        <taxon>Fungi</taxon>
        <taxon>Dikarya</taxon>
        <taxon>Ascomycota</taxon>
        <taxon>Pezizomycotina</taxon>
        <taxon>Sordariomycetes</taxon>
        <taxon>Hypocreomycetidae</taxon>
        <taxon>Glomerellales</taxon>
        <taxon>Glomerellaceae</taxon>
        <taxon>Colletotrichum</taxon>
        <taxon>Colletotrichum spaethianum species complex</taxon>
    </lineage>
</organism>
<dbReference type="Proteomes" id="UP000076584">
    <property type="component" value="Unassembled WGS sequence"/>
</dbReference>
<proteinExistence type="predicted"/>
<dbReference type="AlphaFoldDB" id="A0A166LJT5"/>
<accession>A0A166LJT5</accession>
<evidence type="ECO:0000313" key="2">
    <source>
        <dbReference type="Proteomes" id="UP000076584"/>
    </source>
</evidence>
<dbReference type="Gene3D" id="2.70.50.70">
    <property type="match status" value="1"/>
</dbReference>
<name>A0A166LJT5_COLIC</name>